<keyword evidence="7 16" id="KW-0963">Cytoplasm</keyword>
<dbReference type="RefSeq" id="WP_080063025.1">
    <property type="nucleotide sequence ID" value="NZ_MZGX01000003.1"/>
</dbReference>
<evidence type="ECO:0000256" key="9">
    <source>
        <dbReference type="ARBA" id="ARBA00022741"/>
    </source>
</evidence>
<evidence type="ECO:0000313" key="18">
    <source>
        <dbReference type="Proteomes" id="UP000191554"/>
    </source>
</evidence>
<comment type="function">
    <text evidence="16">Catalyzes the phosphorylation of pantothenate (Pan), the first step in CoA biosynthesis.</text>
</comment>
<comment type="catalytic activity">
    <reaction evidence="1 16">
        <text>(R)-pantothenate + ATP = (R)-4'-phosphopantothenate + ADP + H(+)</text>
        <dbReference type="Rhea" id="RHEA:16373"/>
        <dbReference type="ChEBI" id="CHEBI:10986"/>
        <dbReference type="ChEBI" id="CHEBI:15378"/>
        <dbReference type="ChEBI" id="CHEBI:29032"/>
        <dbReference type="ChEBI" id="CHEBI:30616"/>
        <dbReference type="ChEBI" id="CHEBI:456216"/>
        <dbReference type="EC" id="2.7.1.33"/>
    </reaction>
</comment>
<proteinExistence type="inferred from homology"/>
<evidence type="ECO:0000256" key="5">
    <source>
        <dbReference type="ARBA" id="ARBA00011738"/>
    </source>
</evidence>
<feature type="binding site" evidence="16">
    <location>
        <begin position="6"/>
        <end position="13"/>
    </location>
    <ligand>
        <name>ATP</name>
        <dbReference type="ChEBI" id="CHEBI:30616"/>
    </ligand>
</feature>
<evidence type="ECO:0000256" key="3">
    <source>
        <dbReference type="ARBA" id="ARBA00004496"/>
    </source>
</evidence>
<dbReference type="SUPFAM" id="SSF53067">
    <property type="entry name" value="Actin-like ATPase domain"/>
    <property type="match status" value="2"/>
</dbReference>
<feature type="binding site" evidence="16">
    <location>
        <position position="184"/>
    </location>
    <ligand>
        <name>substrate</name>
    </ligand>
</feature>
<protein>
    <recommendedName>
        <fullName evidence="15 16">Type III pantothenate kinase</fullName>
        <ecNumber evidence="6 16">2.7.1.33</ecNumber>
    </recommendedName>
    <alternativeName>
        <fullName evidence="16">PanK-III</fullName>
    </alternativeName>
    <alternativeName>
        <fullName evidence="16">Pantothenic acid kinase</fullName>
    </alternativeName>
</protein>
<dbReference type="GO" id="GO:0005524">
    <property type="term" value="F:ATP binding"/>
    <property type="evidence" value="ECO:0007669"/>
    <property type="project" value="UniProtKB-UniRule"/>
</dbReference>
<feature type="binding site" evidence="16">
    <location>
        <position position="129"/>
    </location>
    <ligand>
        <name>K(+)</name>
        <dbReference type="ChEBI" id="CHEBI:29103"/>
    </ligand>
</feature>
<dbReference type="GO" id="GO:0046872">
    <property type="term" value="F:metal ion binding"/>
    <property type="evidence" value="ECO:0007669"/>
    <property type="project" value="UniProtKB-KW"/>
</dbReference>
<evidence type="ECO:0000256" key="10">
    <source>
        <dbReference type="ARBA" id="ARBA00022777"/>
    </source>
</evidence>
<evidence type="ECO:0000256" key="14">
    <source>
        <dbReference type="ARBA" id="ARBA00038036"/>
    </source>
</evidence>
<dbReference type="InterPro" id="IPR043129">
    <property type="entry name" value="ATPase_NBD"/>
</dbReference>
<evidence type="ECO:0000256" key="1">
    <source>
        <dbReference type="ARBA" id="ARBA00001206"/>
    </source>
</evidence>
<accession>A0A1V4SQR7</accession>
<evidence type="ECO:0000256" key="7">
    <source>
        <dbReference type="ARBA" id="ARBA00022490"/>
    </source>
</evidence>
<comment type="cofactor">
    <cofactor evidence="16">
        <name>NH4(+)</name>
        <dbReference type="ChEBI" id="CHEBI:28938"/>
    </cofactor>
    <cofactor evidence="16">
        <name>K(+)</name>
        <dbReference type="ChEBI" id="CHEBI:29103"/>
    </cofactor>
    <text evidence="16">A monovalent cation. Ammonium or potassium.</text>
</comment>
<evidence type="ECO:0000256" key="16">
    <source>
        <dbReference type="HAMAP-Rule" id="MF_01274"/>
    </source>
</evidence>
<dbReference type="NCBIfam" id="NF009847">
    <property type="entry name" value="PRK13318.1-5"/>
    <property type="match status" value="1"/>
</dbReference>
<dbReference type="PANTHER" id="PTHR34265">
    <property type="entry name" value="TYPE III PANTOTHENATE KINASE"/>
    <property type="match status" value="1"/>
</dbReference>
<keyword evidence="10 16" id="KW-0418">Kinase</keyword>
<dbReference type="HAMAP" id="MF_01274">
    <property type="entry name" value="Pantothen_kinase_3"/>
    <property type="match status" value="1"/>
</dbReference>
<sequence length="256" mass="28308">MILVVDVGNTHIVLGVYEKTELLASWRLNTDKERTADELGMFMLNLFDHAALKADKVEAVIIASVVPPIMYTLEHSIKKYLKLEPMIIGPGTRTGINIRYQNPKEVGTDRIVNAVAGFELYGGPLIIVDMGTATTFCAVSEKGEYLGGVICPGVKISLEALFQKAAKLPRIDLIKPEGVIGKNTVSSMQSGIFYGYIGQVDYIVKRMKQEMQEDNIKVIATGGLARFISEESRTIDHINSTLTLEGLRIVYERNKN</sequence>
<dbReference type="AlphaFoldDB" id="A0A1V4SQR7"/>
<dbReference type="NCBIfam" id="NF009848">
    <property type="entry name" value="PRK13318.1-6"/>
    <property type="match status" value="1"/>
</dbReference>
<dbReference type="GO" id="GO:0015937">
    <property type="term" value="P:coenzyme A biosynthetic process"/>
    <property type="evidence" value="ECO:0007669"/>
    <property type="project" value="UniProtKB-UniRule"/>
</dbReference>
<gene>
    <name evidence="16 17" type="primary">coaX</name>
    <name evidence="17" type="ORF">CLHUN_05480</name>
</gene>
<evidence type="ECO:0000256" key="2">
    <source>
        <dbReference type="ARBA" id="ARBA00001958"/>
    </source>
</evidence>
<keyword evidence="11 16" id="KW-0067">ATP-binding</keyword>
<dbReference type="Gene3D" id="3.30.420.40">
    <property type="match status" value="2"/>
</dbReference>
<comment type="subcellular location">
    <subcellularLocation>
        <location evidence="3 16">Cytoplasm</location>
    </subcellularLocation>
</comment>
<evidence type="ECO:0000256" key="11">
    <source>
        <dbReference type="ARBA" id="ARBA00022840"/>
    </source>
</evidence>
<evidence type="ECO:0000313" key="17">
    <source>
        <dbReference type="EMBL" id="OPX45611.1"/>
    </source>
</evidence>
<dbReference type="STRING" id="48256.CLHUN_05480"/>
<comment type="caution">
    <text evidence="17">The sequence shown here is derived from an EMBL/GenBank/DDBJ whole genome shotgun (WGS) entry which is preliminary data.</text>
</comment>
<keyword evidence="13 16" id="KW-0173">Coenzyme A biosynthesis</keyword>
<dbReference type="CDD" id="cd24015">
    <property type="entry name" value="ASKHA_NBD_PanK-III"/>
    <property type="match status" value="1"/>
</dbReference>
<dbReference type="OrthoDB" id="9804707at2"/>
<evidence type="ECO:0000256" key="6">
    <source>
        <dbReference type="ARBA" id="ARBA00012102"/>
    </source>
</evidence>
<feature type="binding site" evidence="16">
    <location>
        <begin position="107"/>
        <end position="110"/>
    </location>
    <ligand>
        <name>substrate</name>
    </ligand>
</feature>
<evidence type="ECO:0000256" key="12">
    <source>
        <dbReference type="ARBA" id="ARBA00022958"/>
    </source>
</evidence>
<comment type="pathway">
    <text evidence="4 16">Cofactor biosynthesis; coenzyme A biosynthesis; CoA from (R)-pantothenate: step 1/5.</text>
</comment>
<keyword evidence="16" id="KW-0479">Metal-binding</keyword>
<reference evidence="17 18" key="1">
    <citation type="submission" date="2017-03" db="EMBL/GenBank/DDBJ databases">
        <title>Genome sequence of Clostridium hungatei DSM 14427.</title>
        <authorList>
            <person name="Poehlein A."/>
            <person name="Daniel R."/>
        </authorList>
    </citation>
    <scope>NUCLEOTIDE SEQUENCE [LARGE SCALE GENOMIC DNA]</scope>
    <source>
        <strain evidence="17 18">DSM 14427</strain>
    </source>
</reference>
<organism evidence="17 18">
    <name type="scientific">Ruminiclostridium hungatei</name>
    <name type="common">Clostridium hungatei</name>
    <dbReference type="NCBI Taxonomy" id="48256"/>
    <lineage>
        <taxon>Bacteria</taxon>
        <taxon>Bacillati</taxon>
        <taxon>Bacillota</taxon>
        <taxon>Clostridia</taxon>
        <taxon>Eubacteriales</taxon>
        <taxon>Oscillospiraceae</taxon>
        <taxon>Ruminiclostridium</taxon>
    </lineage>
</organism>
<feature type="active site" description="Proton acceptor" evidence="16">
    <location>
        <position position="109"/>
    </location>
</feature>
<dbReference type="GO" id="GO:0005737">
    <property type="term" value="C:cytoplasm"/>
    <property type="evidence" value="ECO:0007669"/>
    <property type="project" value="UniProtKB-SubCell"/>
</dbReference>
<dbReference type="UniPathway" id="UPA00241">
    <property type="reaction ID" value="UER00352"/>
</dbReference>
<comment type="subunit">
    <text evidence="5 16">Homodimer.</text>
</comment>
<evidence type="ECO:0000256" key="13">
    <source>
        <dbReference type="ARBA" id="ARBA00022993"/>
    </source>
</evidence>
<dbReference type="EC" id="2.7.1.33" evidence="6 16"/>
<evidence type="ECO:0000256" key="8">
    <source>
        <dbReference type="ARBA" id="ARBA00022679"/>
    </source>
</evidence>
<dbReference type="PANTHER" id="PTHR34265:SF1">
    <property type="entry name" value="TYPE III PANTOTHENATE KINASE"/>
    <property type="match status" value="1"/>
</dbReference>
<dbReference type="Pfam" id="PF03309">
    <property type="entry name" value="Pan_kinase"/>
    <property type="match status" value="1"/>
</dbReference>
<comment type="similarity">
    <text evidence="14 16">Belongs to the type III pantothenate kinase family.</text>
</comment>
<evidence type="ECO:0000256" key="4">
    <source>
        <dbReference type="ARBA" id="ARBA00005225"/>
    </source>
</evidence>
<dbReference type="EMBL" id="MZGX01000003">
    <property type="protein sequence ID" value="OPX45611.1"/>
    <property type="molecule type" value="Genomic_DNA"/>
</dbReference>
<keyword evidence="18" id="KW-1185">Reference proteome</keyword>
<evidence type="ECO:0000256" key="15">
    <source>
        <dbReference type="ARBA" id="ARBA00040883"/>
    </source>
</evidence>
<dbReference type="NCBIfam" id="NF009855">
    <property type="entry name" value="PRK13321.1"/>
    <property type="match status" value="1"/>
</dbReference>
<dbReference type="GO" id="GO:0004594">
    <property type="term" value="F:pantothenate kinase activity"/>
    <property type="evidence" value="ECO:0007669"/>
    <property type="project" value="UniProtKB-UniRule"/>
</dbReference>
<keyword evidence="12 16" id="KW-0630">Potassium</keyword>
<dbReference type="InterPro" id="IPR004619">
    <property type="entry name" value="Type_III_PanK"/>
</dbReference>
<dbReference type="NCBIfam" id="TIGR00671">
    <property type="entry name" value="baf"/>
    <property type="match status" value="1"/>
</dbReference>
<feature type="binding site" evidence="16">
    <location>
        <position position="132"/>
    </location>
    <ligand>
        <name>ATP</name>
        <dbReference type="ChEBI" id="CHEBI:30616"/>
    </ligand>
</feature>
<name>A0A1V4SQR7_RUMHU</name>
<keyword evidence="8 16" id="KW-0808">Transferase</keyword>
<keyword evidence="9 16" id="KW-0547">Nucleotide-binding</keyword>
<comment type="cofactor">
    <cofactor evidence="2">
        <name>K(+)</name>
        <dbReference type="ChEBI" id="CHEBI:29103"/>
    </cofactor>
</comment>
<dbReference type="Proteomes" id="UP000191554">
    <property type="component" value="Unassembled WGS sequence"/>
</dbReference>
<feature type="binding site" evidence="16">
    <location>
        <position position="100"/>
    </location>
    <ligand>
        <name>substrate</name>
    </ligand>
</feature>